<dbReference type="KEGG" id="ehx:EMIHUDRAFT_207293"/>
<evidence type="ECO:0000313" key="4">
    <source>
        <dbReference type="Proteomes" id="UP000013827"/>
    </source>
</evidence>
<proteinExistence type="predicted"/>
<accession>A0A0D3KG12</accession>
<sequence length="216" mass="21223">MRTVVGLIAVLAPLVGASAGCEECCSPGGSCDHAFKQSPGICCGVEESTSMCCPATANCFRCVSGMYRCYAQHAEPSCAICGAAGDPRPQMRGPDPSDYYPAAVPAPGAYNQQAAPYYQQAGPYPTGGIPEGLPVHQEGYSGGAVAASAGAGFIGGILADRAAQAVFGGGGEGGGSGAVPATATYADAGFAADTGGGDGEAGEFIEADGGDEFDAE</sequence>
<dbReference type="RefSeq" id="XP_005787126.1">
    <property type="nucleotide sequence ID" value="XM_005787069.1"/>
</dbReference>
<feature type="chain" id="PRO_5044053655" description="TNFR-Cys domain-containing protein" evidence="2">
    <location>
        <begin position="20"/>
        <end position="216"/>
    </location>
</feature>
<organism evidence="3 4">
    <name type="scientific">Emiliania huxleyi (strain CCMP1516)</name>
    <dbReference type="NCBI Taxonomy" id="280463"/>
    <lineage>
        <taxon>Eukaryota</taxon>
        <taxon>Haptista</taxon>
        <taxon>Haptophyta</taxon>
        <taxon>Prymnesiophyceae</taxon>
        <taxon>Isochrysidales</taxon>
        <taxon>Noelaerhabdaceae</taxon>
        <taxon>Emiliania</taxon>
    </lineage>
</organism>
<dbReference type="GeneID" id="17279970"/>
<dbReference type="AlphaFoldDB" id="A0A0D3KG12"/>
<dbReference type="KEGG" id="ehx:EMIHUDRAFT_252810"/>
<evidence type="ECO:0008006" key="5">
    <source>
        <dbReference type="Google" id="ProtNLM"/>
    </source>
</evidence>
<dbReference type="EnsemblProtists" id="EOD22161">
    <property type="protein sequence ID" value="EOD22161"/>
    <property type="gene ID" value="EMIHUDRAFT_207293"/>
</dbReference>
<reference evidence="3" key="2">
    <citation type="submission" date="2024-10" db="UniProtKB">
        <authorList>
            <consortium name="EnsemblProtists"/>
        </authorList>
    </citation>
    <scope>IDENTIFICATION</scope>
</reference>
<dbReference type="GeneID" id="17267708"/>
<dbReference type="PaxDb" id="2903-EOD22161"/>
<keyword evidence="4" id="KW-1185">Reference proteome</keyword>
<dbReference type="PROSITE" id="PS51257">
    <property type="entry name" value="PROKAR_LIPOPROTEIN"/>
    <property type="match status" value="1"/>
</dbReference>
<name>A0A0D3KG12_EMIH1</name>
<evidence type="ECO:0000256" key="2">
    <source>
        <dbReference type="SAM" id="SignalP"/>
    </source>
</evidence>
<evidence type="ECO:0000256" key="1">
    <source>
        <dbReference type="SAM" id="MobiDB-lite"/>
    </source>
</evidence>
<evidence type="ECO:0000313" key="3">
    <source>
        <dbReference type="EnsemblProtists" id="EOD34697"/>
    </source>
</evidence>
<dbReference type="HOGENOM" id="CLU_1279718_0_0_1"/>
<reference evidence="4" key="1">
    <citation type="journal article" date="2013" name="Nature">
        <title>Pan genome of the phytoplankton Emiliania underpins its global distribution.</title>
        <authorList>
            <person name="Read B.A."/>
            <person name="Kegel J."/>
            <person name="Klute M.J."/>
            <person name="Kuo A."/>
            <person name="Lefebvre S.C."/>
            <person name="Maumus F."/>
            <person name="Mayer C."/>
            <person name="Miller J."/>
            <person name="Monier A."/>
            <person name="Salamov A."/>
            <person name="Young J."/>
            <person name="Aguilar M."/>
            <person name="Claverie J.M."/>
            <person name="Frickenhaus S."/>
            <person name="Gonzalez K."/>
            <person name="Herman E.K."/>
            <person name="Lin Y.C."/>
            <person name="Napier J."/>
            <person name="Ogata H."/>
            <person name="Sarno A.F."/>
            <person name="Shmutz J."/>
            <person name="Schroeder D."/>
            <person name="de Vargas C."/>
            <person name="Verret F."/>
            <person name="von Dassow P."/>
            <person name="Valentin K."/>
            <person name="Van de Peer Y."/>
            <person name="Wheeler G."/>
            <person name="Dacks J.B."/>
            <person name="Delwiche C.F."/>
            <person name="Dyhrman S.T."/>
            <person name="Glockner G."/>
            <person name="John U."/>
            <person name="Richards T."/>
            <person name="Worden A.Z."/>
            <person name="Zhang X."/>
            <person name="Grigoriev I.V."/>
            <person name="Allen A.E."/>
            <person name="Bidle K."/>
            <person name="Borodovsky M."/>
            <person name="Bowler C."/>
            <person name="Brownlee C."/>
            <person name="Cock J.M."/>
            <person name="Elias M."/>
            <person name="Gladyshev V.N."/>
            <person name="Groth M."/>
            <person name="Guda C."/>
            <person name="Hadaegh A."/>
            <person name="Iglesias-Rodriguez M.D."/>
            <person name="Jenkins J."/>
            <person name="Jones B.M."/>
            <person name="Lawson T."/>
            <person name="Leese F."/>
            <person name="Lindquist E."/>
            <person name="Lobanov A."/>
            <person name="Lomsadze A."/>
            <person name="Malik S.B."/>
            <person name="Marsh M.E."/>
            <person name="Mackinder L."/>
            <person name="Mock T."/>
            <person name="Mueller-Roeber B."/>
            <person name="Pagarete A."/>
            <person name="Parker M."/>
            <person name="Probert I."/>
            <person name="Quesneville H."/>
            <person name="Raines C."/>
            <person name="Rensing S.A."/>
            <person name="Riano-Pachon D.M."/>
            <person name="Richier S."/>
            <person name="Rokitta S."/>
            <person name="Shiraiwa Y."/>
            <person name="Soanes D.M."/>
            <person name="van der Giezen M."/>
            <person name="Wahlund T.M."/>
            <person name="Williams B."/>
            <person name="Wilson W."/>
            <person name="Wolfe G."/>
            <person name="Wurch L.L."/>
        </authorList>
    </citation>
    <scope>NUCLEOTIDE SEQUENCE</scope>
</reference>
<feature type="signal peptide" evidence="2">
    <location>
        <begin position="1"/>
        <end position="19"/>
    </location>
</feature>
<protein>
    <recommendedName>
        <fullName evidence="5">TNFR-Cys domain-containing protein</fullName>
    </recommendedName>
</protein>
<dbReference type="Proteomes" id="UP000013827">
    <property type="component" value="Unassembled WGS sequence"/>
</dbReference>
<keyword evidence="2" id="KW-0732">Signal</keyword>
<feature type="region of interest" description="Disordered" evidence="1">
    <location>
        <begin position="193"/>
        <end position="216"/>
    </location>
</feature>
<dbReference type="EnsemblProtists" id="EOD34697">
    <property type="protein sequence ID" value="EOD34697"/>
    <property type="gene ID" value="EMIHUDRAFT_252810"/>
</dbReference>
<feature type="compositionally biased region" description="Acidic residues" evidence="1">
    <location>
        <begin position="200"/>
        <end position="216"/>
    </location>
</feature>
<dbReference type="RefSeq" id="XP_005774590.1">
    <property type="nucleotide sequence ID" value="XM_005774533.1"/>
</dbReference>